<organism evidence="9 10">
    <name type="scientific">Roseateles saccharophilus</name>
    <name type="common">Pseudomonas saccharophila</name>
    <dbReference type="NCBI Taxonomy" id="304"/>
    <lineage>
        <taxon>Bacteria</taxon>
        <taxon>Pseudomonadati</taxon>
        <taxon>Pseudomonadota</taxon>
        <taxon>Betaproteobacteria</taxon>
        <taxon>Burkholderiales</taxon>
        <taxon>Sphaerotilaceae</taxon>
        <taxon>Roseateles</taxon>
    </lineage>
</organism>
<evidence type="ECO:0000313" key="10">
    <source>
        <dbReference type="Proteomes" id="UP000295110"/>
    </source>
</evidence>
<dbReference type="Pfam" id="PF00132">
    <property type="entry name" value="Hexapep"/>
    <property type="match status" value="1"/>
</dbReference>
<evidence type="ECO:0000256" key="2">
    <source>
        <dbReference type="ARBA" id="ARBA00022556"/>
    </source>
</evidence>
<dbReference type="InterPro" id="IPR029098">
    <property type="entry name" value="Acetyltransf_C"/>
</dbReference>
<dbReference type="EMBL" id="SMBU01000025">
    <property type="protein sequence ID" value="TCU91539.1"/>
    <property type="molecule type" value="Genomic_DNA"/>
</dbReference>
<comment type="subcellular location">
    <subcellularLocation>
        <location evidence="7">Cytoplasm</location>
    </subcellularLocation>
</comment>
<keyword evidence="5 7" id="KW-0443">Lipid metabolism</keyword>
<comment type="subunit">
    <text evidence="7">Homotrimer.</text>
</comment>
<dbReference type="EC" id="2.3.1.129" evidence="7"/>
<keyword evidence="6 7" id="KW-0012">Acyltransferase</keyword>
<comment type="similarity">
    <text evidence="7">Belongs to the transferase hexapeptide repeat family. LpxA subfamily.</text>
</comment>
<dbReference type="Proteomes" id="UP000295110">
    <property type="component" value="Unassembled WGS sequence"/>
</dbReference>
<evidence type="ECO:0000256" key="7">
    <source>
        <dbReference type="HAMAP-Rule" id="MF_00387"/>
    </source>
</evidence>
<dbReference type="PIRSF" id="PIRSF000456">
    <property type="entry name" value="UDP-GlcNAc_acltr"/>
    <property type="match status" value="1"/>
</dbReference>
<comment type="caution">
    <text evidence="9">The sequence shown here is derived from an EMBL/GenBank/DDBJ whole genome shotgun (WGS) entry which is preliminary data.</text>
</comment>
<dbReference type="InterPro" id="IPR001451">
    <property type="entry name" value="Hexapep"/>
</dbReference>
<dbReference type="NCBIfam" id="TIGR01852">
    <property type="entry name" value="lipid_A_lpxA"/>
    <property type="match status" value="1"/>
</dbReference>
<keyword evidence="10" id="KW-1185">Reference proteome</keyword>
<gene>
    <name evidence="7" type="primary">lpxA</name>
    <name evidence="9" type="ORF">EV671_102516</name>
</gene>
<keyword evidence="4 7" id="KW-0677">Repeat</keyword>
<dbReference type="PANTHER" id="PTHR43480:SF1">
    <property type="entry name" value="ACYL-[ACYL-CARRIER-PROTEIN]--UDP-N-ACETYLGLUCOSAMINE O-ACYLTRANSFERASE, MITOCHONDRIAL-RELATED"/>
    <property type="match status" value="1"/>
</dbReference>
<dbReference type="InterPro" id="IPR010137">
    <property type="entry name" value="Lipid_A_LpxA"/>
</dbReference>
<evidence type="ECO:0000256" key="6">
    <source>
        <dbReference type="ARBA" id="ARBA00023315"/>
    </source>
</evidence>
<evidence type="ECO:0000256" key="1">
    <source>
        <dbReference type="ARBA" id="ARBA00022516"/>
    </source>
</evidence>
<dbReference type="Pfam" id="PF13720">
    <property type="entry name" value="Acetyltransf_11"/>
    <property type="match status" value="1"/>
</dbReference>
<keyword evidence="7" id="KW-0963">Cytoplasm</keyword>
<keyword evidence="1 7" id="KW-0444">Lipid biosynthesis</keyword>
<dbReference type="InterPro" id="IPR037157">
    <property type="entry name" value="Acetyltransf_C_sf"/>
</dbReference>
<evidence type="ECO:0000256" key="4">
    <source>
        <dbReference type="ARBA" id="ARBA00022737"/>
    </source>
</evidence>
<keyword evidence="2 7" id="KW-0441">Lipid A biosynthesis</keyword>
<keyword evidence="3 7" id="KW-0808">Transferase</keyword>
<dbReference type="GO" id="GO:0016020">
    <property type="term" value="C:membrane"/>
    <property type="evidence" value="ECO:0007669"/>
    <property type="project" value="GOC"/>
</dbReference>
<comment type="catalytic activity">
    <reaction evidence="7">
        <text>a (3R)-hydroxyacyl-[ACP] + UDP-N-acetyl-alpha-D-glucosamine = a UDP-3-O-[(3R)-3-hydroxyacyl]-N-acetyl-alpha-D-glucosamine + holo-[ACP]</text>
        <dbReference type="Rhea" id="RHEA:67812"/>
        <dbReference type="Rhea" id="RHEA-COMP:9685"/>
        <dbReference type="Rhea" id="RHEA-COMP:9945"/>
        <dbReference type="ChEBI" id="CHEBI:57705"/>
        <dbReference type="ChEBI" id="CHEBI:64479"/>
        <dbReference type="ChEBI" id="CHEBI:78827"/>
        <dbReference type="ChEBI" id="CHEBI:173225"/>
        <dbReference type="EC" id="2.3.1.129"/>
    </reaction>
</comment>
<protein>
    <recommendedName>
        <fullName evidence="7">Acyl-[acyl-carrier-protein]--UDP-N-acetylglucosamine O-acyltransferase</fullName>
        <shortName evidence="7">UDP-N-acetylglucosamine acyltransferase</shortName>
        <ecNumber evidence="7">2.3.1.129</ecNumber>
    </recommendedName>
</protein>
<evidence type="ECO:0000256" key="3">
    <source>
        <dbReference type="ARBA" id="ARBA00022679"/>
    </source>
</evidence>
<accession>A0A4V2VPP9</accession>
<dbReference type="HAMAP" id="MF_00387">
    <property type="entry name" value="LpxA"/>
    <property type="match status" value="1"/>
</dbReference>
<dbReference type="UniPathway" id="UPA00359">
    <property type="reaction ID" value="UER00477"/>
</dbReference>
<comment type="function">
    <text evidence="7">Involved in the biosynthesis of lipid A, a phosphorylated glycolipid that anchors the lipopolysaccharide to the outer membrane of the cell.</text>
</comment>
<dbReference type="PANTHER" id="PTHR43480">
    <property type="entry name" value="ACYL-[ACYL-CARRIER-PROTEIN]--UDP-N-ACETYLGLUCOSAMINE O-ACYLTRANSFERASE"/>
    <property type="match status" value="1"/>
</dbReference>
<dbReference type="AlphaFoldDB" id="A0A4V2VPP9"/>
<dbReference type="InterPro" id="IPR011004">
    <property type="entry name" value="Trimer_LpxA-like_sf"/>
</dbReference>
<feature type="domain" description="UDP N-acetylglucosamine O-acyltransferase C-terminal" evidence="8">
    <location>
        <begin position="176"/>
        <end position="262"/>
    </location>
</feature>
<sequence>MALIHPTALIDPAAELDSSVEVGAYSLIGPHVKIGAGTVVGPHVVIEGHTTIGRNNRFFQFGSIGAANQDKKYAGEPTKLVIGDRNTVREFCTLNVGTVQDRGETTVGNDNWIMAYCHLAHDVVIGNECVLANNATLAGHVQVGDWVTIGGLTGILQRMRIGDHAMIGFQAHVAQDVPPFMTVDGNPLAARAVNVVGLKRRDFSAERIAVIRQIFKLLYRSGHTLDEAKAGIAALRGTDGGAADGDIDSMLSFLAASTRGIVR</sequence>
<dbReference type="Gene3D" id="2.160.10.10">
    <property type="entry name" value="Hexapeptide repeat proteins"/>
    <property type="match status" value="1"/>
</dbReference>
<dbReference type="GO" id="GO:0008780">
    <property type="term" value="F:acyl-[acyl-carrier-protein]-UDP-N-acetylglucosamine O-acyltransferase activity"/>
    <property type="evidence" value="ECO:0007669"/>
    <property type="project" value="UniProtKB-UniRule"/>
</dbReference>
<dbReference type="GO" id="GO:0009245">
    <property type="term" value="P:lipid A biosynthetic process"/>
    <property type="evidence" value="ECO:0007669"/>
    <property type="project" value="UniProtKB-UniRule"/>
</dbReference>
<dbReference type="GO" id="GO:0005737">
    <property type="term" value="C:cytoplasm"/>
    <property type="evidence" value="ECO:0007669"/>
    <property type="project" value="UniProtKB-SubCell"/>
</dbReference>
<dbReference type="SUPFAM" id="SSF51161">
    <property type="entry name" value="Trimeric LpxA-like enzymes"/>
    <property type="match status" value="1"/>
</dbReference>
<evidence type="ECO:0000259" key="8">
    <source>
        <dbReference type="Pfam" id="PF13720"/>
    </source>
</evidence>
<reference evidence="9 10" key="1">
    <citation type="submission" date="2019-03" db="EMBL/GenBank/DDBJ databases">
        <title>Genomic Encyclopedia of Type Strains, Phase IV (KMG-IV): sequencing the most valuable type-strain genomes for metagenomic binning, comparative biology and taxonomic classification.</title>
        <authorList>
            <person name="Goeker M."/>
        </authorList>
    </citation>
    <scope>NUCLEOTIDE SEQUENCE [LARGE SCALE GENOMIC DNA]</scope>
    <source>
        <strain evidence="9 10">DSM 654</strain>
    </source>
</reference>
<dbReference type="NCBIfam" id="NF003657">
    <property type="entry name" value="PRK05289.1"/>
    <property type="match status" value="1"/>
</dbReference>
<evidence type="ECO:0000313" key="9">
    <source>
        <dbReference type="EMBL" id="TCU91539.1"/>
    </source>
</evidence>
<proteinExistence type="inferred from homology"/>
<dbReference type="CDD" id="cd03351">
    <property type="entry name" value="LbH_UDP-GlcNAc_AT"/>
    <property type="match status" value="1"/>
</dbReference>
<dbReference type="Gene3D" id="1.20.1180.10">
    <property type="entry name" value="Udp N-acetylglucosamine O-acyltransferase, C-terminal domain"/>
    <property type="match status" value="1"/>
</dbReference>
<name>A0A4V2VPP9_ROSSA</name>
<dbReference type="OrthoDB" id="9807278at2"/>
<evidence type="ECO:0000256" key="5">
    <source>
        <dbReference type="ARBA" id="ARBA00023098"/>
    </source>
</evidence>
<dbReference type="RefSeq" id="WP_132574316.1">
    <property type="nucleotide sequence ID" value="NZ_CBCSGL010000021.1"/>
</dbReference>
<comment type="pathway">
    <text evidence="7">Glycolipid biosynthesis; lipid IV(A) biosynthesis; lipid IV(A) from (3R)-3-hydroxytetradecanoyl-[acyl-carrier-protein] and UDP-N-acetyl-alpha-D-glucosamine: step 1/6.</text>
</comment>